<feature type="transmembrane region" description="Helical" evidence="12">
    <location>
        <begin position="352"/>
        <end position="370"/>
    </location>
</feature>
<dbReference type="PRINTS" id="PR00926">
    <property type="entry name" value="MITOCARRIER"/>
</dbReference>
<evidence type="ECO:0000256" key="2">
    <source>
        <dbReference type="ARBA" id="ARBA00006375"/>
    </source>
</evidence>
<evidence type="ECO:0000256" key="9">
    <source>
        <dbReference type="PROSITE-ProRule" id="PRU00282"/>
    </source>
</evidence>
<comment type="similarity">
    <text evidence="2">Belongs to the mitochondrial carrier (TC 2.A.29) family.</text>
</comment>
<keyword evidence="4 9" id="KW-0812">Transmembrane</keyword>
<dbReference type="Proteomes" id="UP001055439">
    <property type="component" value="Chromosome 1"/>
</dbReference>
<dbReference type="Gene3D" id="1.50.40.10">
    <property type="entry name" value="Mitochondrial carrier domain"/>
    <property type="match status" value="1"/>
</dbReference>
<comment type="catalytic activity">
    <reaction evidence="8">
        <text>ADP(in) + ATP(out) = ADP(out) + ATP(in)</text>
        <dbReference type="Rhea" id="RHEA:34999"/>
        <dbReference type="ChEBI" id="CHEBI:30616"/>
        <dbReference type="ChEBI" id="CHEBI:456216"/>
    </reaction>
    <physiologicalReaction direction="left-to-right" evidence="8">
        <dbReference type="Rhea" id="RHEA:35000"/>
    </physiologicalReaction>
</comment>
<evidence type="ECO:0000256" key="6">
    <source>
        <dbReference type="ARBA" id="ARBA00022989"/>
    </source>
</evidence>
<feature type="transmembrane region" description="Helical" evidence="12">
    <location>
        <begin position="261"/>
        <end position="287"/>
    </location>
</feature>
<dbReference type="GO" id="GO:0005471">
    <property type="term" value="F:ATP:ADP antiporter activity"/>
    <property type="evidence" value="ECO:0007669"/>
    <property type="project" value="InterPro"/>
</dbReference>
<feature type="transmembrane region" description="Helical" evidence="12">
    <location>
        <begin position="382"/>
        <end position="402"/>
    </location>
</feature>
<feature type="compositionally biased region" description="Basic and acidic residues" evidence="11">
    <location>
        <begin position="634"/>
        <end position="665"/>
    </location>
</feature>
<name>A0A9E7EBR9_9LILI</name>
<dbReference type="GO" id="GO:0005743">
    <property type="term" value="C:mitochondrial inner membrane"/>
    <property type="evidence" value="ECO:0007669"/>
    <property type="project" value="InterPro"/>
</dbReference>
<feature type="region of interest" description="Disordered" evidence="11">
    <location>
        <begin position="559"/>
        <end position="585"/>
    </location>
</feature>
<dbReference type="PROSITE" id="PS50920">
    <property type="entry name" value="SOLCAR"/>
    <property type="match status" value="2"/>
</dbReference>
<evidence type="ECO:0000256" key="5">
    <source>
        <dbReference type="ARBA" id="ARBA00022737"/>
    </source>
</evidence>
<keyword evidence="5" id="KW-0677">Repeat</keyword>
<evidence type="ECO:0000256" key="8">
    <source>
        <dbReference type="ARBA" id="ARBA00024143"/>
    </source>
</evidence>
<gene>
    <name evidence="13" type="ORF">MUK42_08616</name>
</gene>
<dbReference type="AlphaFoldDB" id="A0A9E7EBR9"/>
<proteinExistence type="inferred from homology"/>
<keyword evidence="14" id="KW-1185">Reference proteome</keyword>
<evidence type="ECO:0000256" key="11">
    <source>
        <dbReference type="SAM" id="MobiDB-lite"/>
    </source>
</evidence>
<dbReference type="Pfam" id="PF00153">
    <property type="entry name" value="Mito_carr"/>
    <property type="match status" value="2"/>
</dbReference>
<dbReference type="PANTHER" id="PTHR45635:SF8">
    <property type="entry name" value="ADP,ATP CARRIER PROTEIN ER-ANT1"/>
    <property type="match status" value="1"/>
</dbReference>
<accession>A0A9E7EBR9</accession>
<comment type="subcellular location">
    <subcellularLocation>
        <location evidence="1">Membrane</location>
        <topology evidence="1">Multi-pass membrane protein</topology>
    </subcellularLocation>
</comment>
<keyword evidence="3" id="KW-0813">Transport</keyword>
<dbReference type="InterPro" id="IPR018108">
    <property type="entry name" value="MCP_transmembrane"/>
</dbReference>
<feature type="non-terminal residue" evidence="13">
    <location>
        <position position="1"/>
    </location>
</feature>
<dbReference type="SUPFAM" id="SSF103506">
    <property type="entry name" value="Mitochondrial carrier"/>
    <property type="match status" value="1"/>
</dbReference>
<evidence type="ECO:0000256" key="4">
    <source>
        <dbReference type="ARBA" id="ARBA00022692"/>
    </source>
</evidence>
<dbReference type="InterPro" id="IPR023395">
    <property type="entry name" value="MCP_dom_sf"/>
</dbReference>
<evidence type="ECO:0008006" key="15">
    <source>
        <dbReference type="Google" id="ProtNLM"/>
    </source>
</evidence>
<dbReference type="GO" id="GO:1990544">
    <property type="term" value="P:mitochondrial ATP transmembrane transport"/>
    <property type="evidence" value="ECO:0007669"/>
    <property type="project" value="InterPro"/>
</dbReference>
<reference evidence="13" key="1">
    <citation type="submission" date="2022-05" db="EMBL/GenBank/DDBJ databases">
        <title>The Musa troglodytarum L. genome provides insights into the mechanism of non-climacteric behaviour and enrichment of carotenoids.</title>
        <authorList>
            <person name="Wang J."/>
        </authorList>
    </citation>
    <scope>NUCLEOTIDE SEQUENCE</scope>
    <source>
        <tissue evidence="13">Leaf</tissue>
    </source>
</reference>
<protein>
    <recommendedName>
        <fullName evidence="15">ADP,ATP carrier protein</fullName>
    </recommendedName>
</protein>
<feature type="transmembrane region" description="Helical" evidence="12">
    <location>
        <begin position="321"/>
        <end position="345"/>
    </location>
</feature>
<keyword evidence="10" id="KW-0175">Coiled coil</keyword>
<feature type="repeat" description="Solcar" evidence="9">
    <location>
        <begin position="25"/>
        <end position="117"/>
    </location>
</feature>
<evidence type="ECO:0000256" key="12">
    <source>
        <dbReference type="SAM" id="Phobius"/>
    </source>
</evidence>
<evidence type="ECO:0000256" key="7">
    <source>
        <dbReference type="ARBA" id="ARBA00023136"/>
    </source>
</evidence>
<evidence type="ECO:0000256" key="10">
    <source>
        <dbReference type="SAM" id="Coils"/>
    </source>
</evidence>
<dbReference type="PRINTS" id="PR00927">
    <property type="entry name" value="ADPTRNSLCASE"/>
</dbReference>
<feature type="repeat" description="Solcar" evidence="9">
    <location>
        <begin position="125"/>
        <end position="211"/>
    </location>
</feature>
<feature type="transmembrane region" description="Helical" evidence="12">
    <location>
        <begin position="88"/>
        <end position="107"/>
    </location>
</feature>
<feature type="region of interest" description="Disordered" evidence="11">
    <location>
        <begin position="1111"/>
        <end position="1141"/>
    </location>
</feature>
<dbReference type="GO" id="GO:0140021">
    <property type="term" value="P:mitochondrial ADP transmembrane transport"/>
    <property type="evidence" value="ECO:0007669"/>
    <property type="project" value="InterPro"/>
</dbReference>
<evidence type="ECO:0000256" key="1">
    <source>
        <dbReference type="ARBA" id="ARBA00004141"/>
    </source>
</evidence>
<feature type="transmembrane region" description="Helical" evidence="12">
    <location>
        <begin position="527"/>
        <end position="545"/>
    </location>
</feature>
<dbReference type="InterPro" id="IPR002113">
    <property type="entry name" value="ADT_euk_type"/>
</dbReference>
<feature type="transmembrane region" description="Helical" evidence="12">
    <location>
        <begin position="23"/>
        <end position="46"/>
    </location>
</feature>
<organism evidence="13 14">
    <name type="scientific">Musa troglodytarum</name>
    <name type="common">fe'i banana</name>
    <dbReference type="NCBI Taxonomy" id="320322"/>
    <lineage>
        <taxon>Eukaryota</taxon>
        <taxon>Viridiplantae</taxon>
        <taxon>Streptophyta</taxon>
        <taxon>Embryophyta</taxon>
        <taxon>Tracheophyta</taxon>
        <taxon>Spermatophyta</taxon>
        <taxon>Magnoliopsida</taxon>
        <taxon>Liliopsida</taxon>
        <taxon>Zingiberales</taxon>
        <taxon>Musaceae</taxon>
        <taxon>Musa</taxon>
    </lineage>
</organism>
<sequence length="1208" mass="133695">AFNFAFKGYFQSLFGRSKEKAGYLKWLAGNVASGSAAGATTSLLLYHLDYARTRLGTDAIDTKANNQRQFKGLLDVYRKTMASDGIAGLYRGFGVSIMGITLYRGLYFGIYDTMKPIILVGPLEGNFLASFLLGWSVTTFSGICAYPFDTLRRRMMLTSGQPSKYQNTFHALKIIVCREGFSALFRGAAANMLSGMAGAGVLAGYDQFHQIAKQQYDTDPPFCSFLPTASRGHGRGPVPKPRVFAMKGLSMDYGSGIRTPAILGLGFAPLGCFVARNWAILACLLLLKKLSSKRPQIGTWVEGDGGAGGGNFILGFLDRCILRSLAIGFSDFAVGSGIMCILCVVQRWSRRIATLLPWLLIPLLLFWAMSPFLPPGLRFEITSPRLACVMVLLVTLFWYEILMPRLSLWRTRRSARLRERRRALAIEMQKLRKTATRSCRNCHTPYRDQNPGGGRFMCSYCGHVSKRPVLDLPRSVGSSGVNDLVGKNGWMCSQDWSAEGGRNWVNPLPHYWLRDDQCLMERSCSSVVLFPCKLLFCFLASVNWLCRKVFRFSLREDGSDAVHRGSSNKRGDNGGNLQQTRWEKVRRKAEEKRQAKLEKEMLEEEERKQREEVAKLVEERRRIRDEMLKAEKQLSESNVADREKENRKVAEKGRHERRKDKDKGSSKSNSDVEDIDKRISRESERKREFDKKYENERRDSLKTTTEIHKSYTSGTLHGNKVTASKPRYFSRMTGNFLSSSRGLSGASFFGRNTQIPTTVNKVSKPTIGFMDHVSENKRDSQVAGVKAASNGDSKVQAASIHQPPGQVAPRRTWHQLFTYSAAVCPYPDTNTSTCQIVNNQLEAQSAQLVNQRSPPNYSVDSQNNMGSPLPFVAYSSVASASEAFSSSSGSSLSAELLFPSAKDPELRSIADEAELFEDPCYVPDPISLLGPVSESLDNFPLDLGAGFLSNDKVEPQVLKSVSASGNISKPSPIESPISRLRVSDEKQTVFGQASCTSSSQDSHPVNANASQGTWQMWGTPLAQDGLGLGGPSSWFLPIGQKNLKQEVTEFPFPHNSMASLSEKESPTLLGIQSSQHVCDGNHQNGETYSLLGACMNISDHLMQKSPLQSLPVDGESLSLPSSLMDTMQHTDSTHSSPNRSSADCHFELSPANCWFSDRGLLGLGRMEWAVNGRQQDGKSTLANPNVEGLFSASPDTESVWSFSQNETV</sequence>
<dbReference type="InterPro" id="IPR002067">
    <property type="entry name" value="MCP"/>
</dbReference>
<evidence type="ECO:0000313" key="13">
    <source>
        <dbReference type="EMBL" id="URD74320.1"/>
    </source>
</evidence>
<feature type="compositionally biased region" description="Polar residues" evidence="11">
    <location>
        <begin position="1118"/>
        <end position="1141"/>
    </location>
</feature>
<keyword evidence="7 9" id="KW-0472">Membrane</keyword>
<feature type="transmembrane region" description="Helical" evidence="12">
    <location>
        <begin position="127"/>
        <end position="148"/>
    </location>
</feature>
<feature type="compositionally biased region" description="Basic and acidic residues" evidence="11">
    <location>
        <begin position="675"/>
        <end position="709"/>
    </location>
</feature>
<evidence type="ECO:0000313" key="14">
    <source>
        <dbReference type="Proteomes" id="UP001055439"/>
    </source>
</evidence>
<feature type="region of interest" description="Disordered" evidence="11">
    <location>
        <begin position="634"/>
        <end position="721"/>
    </location>
</feature>
<feature type="coiled-coil region" evidence="10">
    <location>
        <begin position="585"/>
        <end position="633"/>
    </location>
</feature>
<dbReference type="OrthoDB" id="629492at2759"/>
<evidence type="ECO:0000256" key="3">
    <source>
        <dbReference type="ARBA" id="ARBA00022448"/>
    </source>
</evidence>
<dbReference type="EMBL" id="CP097502">
    <property type="protein sequence ID" value="URD74320.1"/>
    <property type="molecule type" value="Genomic_DNA"/>
</dbReference>
<dbReference type="PANTHER" id="PTHR45635">
    <property type="entry name" value="ADP,ATP CARRIER PROTEIN 1-RELATED-RELATED"/>
    <property type="match status" value="1"/>
</dbReference>
<keyword evidence="6 12" id="KW-1133">Transmembrane helix</keyword>